<organism evidence="2 3">
    <name type="scientific">Kocuria aegyptia</name>
    <dbReference type="NCBI Taxonomy" id="330943"/>
    <lineage>
        <taxon>Bacteria</taxon>
        <taxon>Bacillati</taxon>
        <taxon>Actinomycetota</taxon>
        <taxon>Actinomycetes</taxon>
        <taxon>Micrococcales</taxon>
        <taxon>Micrococcaceae</taxon>
        <taxon>Kocuria</taxon>
    </lineage>
</organism>
<name>A0ABP4WVQ1_9MICC</name>
<accession>A0ABP4WVQ1</accession>
<evidence type="ECO:0000313" key="3">
    <source>
        <dbReference type="Proteomes" id="UP001501204"/>
    </source>
</evidence>
<keyword evidence="3" id="KW-1185">Reference proteome</keyword>
<reference evidence="3" key="1">
    <citation type="journal article" date="2019" name="Int. J. Syst. Evol. Microbiol.">
        <title>The Global Catalogue of Microorganisms (GCM) 10K type strain sequencing project: providing services to taxonomists for standard genome sequencing and annotation.</title>
        <authorList>
            <consortium name="The Broad Institute Genomics Platform"/>
            <consortium name="The Broad Institute Genome Sequencing Center for Infectious Disease"/>
            <person name="Wu L."/>
            <person name="Ma J."/>
        </authorList>
    </citation>
    <scope>NUCLEOTIDE SEQUENCE [LARGE SCALE GENOMIC DNA]</scope>
    <source>
        <strain evidence="3">JCM 14735</strain>
    </source>
</reference>
<sequence>MNGRGGICKDVPRQKFLLQHGPRGPWSMVVPRRARRWAPGQLGGELVGGPGRGVLLPDRQRRSAVQAGVDHRAGSLRTATEGAHT</sequence>
<evidence type="ECO:0000313" key="2">
    <source>
        <dbReference type="EMBL" id="GAA1760781.1"/>
    </source>
</evidence>
<dbReference type="Proteomes" id="UP001501204">
    <property type="component" value="Unassembled WGS sequence"/>
</dbReference>
<comment type="caution">
    <text evidence="2">The sequence shown here is derived from an EMBL/GenBank/DDBJ whole genome shotgun (WGS) entry which is preliminary data.</text>
</comment>
<dbReference type="EMBL" id="BAAAOA010000020">
    <property type="protein sequence ID" value="GAA1760781.1"/>
    <property type="molecule type" value="Genomic_DNA"/>
</dbReference>
<gene>
    <name evidence="2" type="ORF">GCM10009767_19860</name>
</gene>
<evidence type="ECO:0000256" key="1">
    <source>
        <dbReference type="SAM" id="MobiDB-lite"/>
    </source>
</evidence>
<protein>
    <submittedName>
        <fullName evidence="2">Uncharacterized protein</fullName>
    </submittedName>
</protein>
<proteinExistence type="predicted"/>
<feature type="region of interest" description="Disordered" evidence="1">
    <location>
        <begin position="66"/>
        <end position="85"/>
    </location>
</feature>